<dbReference type="Gene3D" id="2.40.30.10">
    <property type="entry name" value="Translation factors"/>
    <property type="match status" value="1"/>
</dbReference>
<evidence type="ECO:0000259" key="3">
    <source>
        <dbReference type="PROSITE" id="PS51384"/>
    </source>
</evidence>
<gene>
    <name evidence="4" type="ORF">EDC14_102088</name>
</gene>
<comment type="caution">
    <text evidence="4">The sequence shown here is derived from an EMBL/GenBank/DDBJ whole genome shotgun (WGS) entry which is preliminary data.</text>
</comment>
<dbReference type="InterPro" id="IPR050353">
    <property type="entry name" value="PyrK_electron_transfer"/>
</dbReference>
<dbReference type="SUPFAM" id="SSF63380">
    <property type="entry name" value="Riboflavin synthase domain-like"/>
    <property type="match status" value="1"/>
</dbReference>
<keyword evidence="2" id="KW-0001">2Fe-2S</keyword>
<keyword evidence="5" id="KW-1185">Reference proteome</keyword>
<feature type="binding site" evidence="2">
    <location>
        <position position="236"/>
    </location>
    <ligand>
        <name>[2Fe-2S] cluster</name>
        <dbReference type="ChEBI" id="CHEBI:190135"/>
    </ligand>
</feature>
<dbReference type="GO" id="GO:0051537">
    <property type="term" value="F:2 iron, 2 sulfur cluster binding"/>
    <property type="evidence" value="ECO:0007669"/>
    <property type="project" value="UniProtKB-KW"/>
</dbReference>
<protein>
    <submittedName>
        <fullName evidence="4">Ferredoxin--NADP+ reductase</fullName>
    </submittedName>
</protein>
<keyword evidence="2" id="KW-0479">Metal-binding</keyword>
<dbReference type="Pfam" id="PF00175">
    <property type="entry name" value="NAD_binding_1"/>
    <property type="match status" value="1"/>
</dbReference>
<dbReference type="GO" id="GO:0050660">
    <property type="term" value="F:flavin adenine dinucleotide binding"/>
    <property type="evidence" value="ECO:0007669"/>
    <property type="project" value="InterPro"/>
</dbReference>
<feature type="binding site" evidence="1">
    <location>
        <begin position="62"/>
        <end position="64"/>
    </location>
    <ligand>
        <name>FAD</name>
        <dbReference type="ChEBI" id="CHEBI:57692"/>
    </ligand>
</feature>
<dbReference type="InterPro" id="IPR017927">
    <property type="entry name" value="FAD-bd_FR_type"/>
</dbReference>
<dbReference type="Pfam" id="PF10418">
    <property type="entry name" value="DHODB_Fe-S_bind"/>
    <property type="match status" value="1"/>
</dbReference>
<dbReference type="RefSeq" id="WP_132015325.1">
    <property type="nucleotide sequence ID" value="NZ_SLUN01000020.1"/>
</dbReference>
<dbReference type="NCBIfam" id="NF004862">
    <property type="entry name" value="PRK06222.1"/>
    <property type="match status" value="1"/>
</dbReference>
<dbReference type="InterPro" id="IPR039261">
    <property type="entry name" value="FNR_nucleotide-bd"/>
</dbReference>
<sequence length="282" mass="30842">MYKIVKQQRLNSAVVSIEVEAPYVARKCEPGQFVIVRVDPDGERIPLTIADFDRAGNTITLIYQELGYSTKRLSTKAVGDELQDVAGPLGQAAELRKTAKVLGIGGGVGAAPLYPQLKKLADLGSQVDVILGGRSAELVILANEFRAFARQVTIATDDGSLGLKGTVVDALLRKVRDENYNRVIAIGPLPMMRAVVEHTKRLEIPTMVSLNPIMIDGTGMCGGCRVTVGGATKFACVDGPDFDGFQVNFDECIRRQLMYRQQERRFEQEHPCRIGWEGTKSC</sequence>
<dbReference type="EMBL" id="SLUN01000020">
    <property type="protein sequence ID" value="TCL63803.1"/>
    <property type="molecule type" value="Genomic_DNA"/>
</dbReference>
<dbReference type="CDD" id="cd06219">
    <property type="entry name" value="DHOD_e_trans_like1"/>
    <property type="match status" value="1"/>
</dbReference>
<keyword evidence="2" id="KW-0408">Iron</keyword>
<dbReference type="InterPro" id="IPR001433">
    <property type="entry name" value="OxRdtase_FAD/NAD-bd"/>
</dbReference>
<comment type="cofactor">
    <cofactor evidence="1">
        <name>FAD</name>
        <dbReference type="ChEBI" id="CHEBI:57692"/>
    </cofactor>
    <text evidence="1">Binds 1 FAD per subunit.</text>
</comment>
<evidence type="ECO:0000313" key="5">
    <source>
        <dbReference type="Proteomes" id="UP000295008"/>
    </source>
</evidence>
<dbReference type="Gene3D" id="3.40.50.80">
    <property type="entry name" value="Nucleotide-binding domain of ferredoxin-NADP reductase (FNR) module"/>
    <property type="match status" value="1"/>
</dbReference>
<comment type="cofactor">
    <cofactor evidence="2">
        <name>[2Fe-2S] cluster</name>
        <dbReference type="ChEBI" id="CHEBI:190135"/>
    </cofactor>
    <text evidence="2">Binds 1 [2Fe-2S] cluster per subunit.</text>
</comment>
<feature type="binding site" evidence="2">
    <location>
        <position position="224"/>
    </location>
    <ligand>
        <name>[2Fe-2S] cluster</name>
        <dbReference type="ChEBI" id="CHEBI:190135"/>
    </ligand>
</feature>
<keyword evidence="1" id="KW-0274">FAD</keyword>
<dbReference type="Proteomes" id="UP000295008">
    <property type="component" value="Unassembled WGS sequence"/>
</dbReference>
<evidence type="ECO:0000256" key="2">
    <source>
        <dbReference type="PIRSR" id="PIRSR006816-2"/>
    </source>
</evidence>
<dbReference type="OrthoDB" id="9778346at2"/>
<dbReference type="AlphaFoldDB" id="A0A4R1RD84"/>
<name>A0A4R1RD84_HYDET</name>
<dbReference type="PANTHER" id="PTHR43513:SF3">
    <property type="entry name" value="DIHYDROOROTATE DEHYDROGENASE B (NAD(+)), ELECTRON TRANSFER SUBUNIT-RELATED"/>
    <property type="match status" value="1"/>
</dbReference>
<dbReference type="PANTHER" id="PTHR43513">
    <property type="entry name" value="DIHYDROOROTATE DEHYDROGENASE B (NAD(+)), ELECTRON TRANSFER SUBUNIT"/>
    <property type="match status" value="1"/>
</dbReference>
<keyword evidence="2" id="KW-0411">Iron-sulfur</keyword>
<reference evidence="4 5" key="1">
    <citation type="submission" date="2019-03" db="EMBL/GenBank/DDBJ databases">
        <title>Genomic Encyclopedia of Type Strains, Phase IV (KMG-IV): sequencing the most valuable type-strain genomes for metagenomic binning, comparative biology and taxonomic classification.</title>
        <authorList>
            <person name="Goeker M."/>
        </authorList>
    </citation>
    <scope>NUCLEOTIDE SEQUENCE [LARGE SCALE GENOMIC DNA]</scope>
    <source>
        <strain evidence="4 5">LX-B</strain>
    </source>
</reference>
<dbReference type="GO" id="GO:0006221">
    <property type="term" value="P:pyrimidine nucleotide biosynthetic process"/>
    <property type="evidence" value="ECO:0007669"/>
    <property type="project" value="InterPro"/>
</dbReference>
<dbReference type="PROSITE" id="PS51384">
    <property type="entry name" value="FAD_FR"/>
    <property type="match status" value="1"/>
</dbReference>
<organism evidence="4 5">
    <name type="scientific">Hydrogenispora ethanolica</name>
    <dbReference type="NCBI Taxonomy" id="1082276"/>
    <lineage>
        <taxon>Bacteria</taxon>
        <taxon>Bacillati</taxon>
        <taxon>Bacillota</taxon>
        <taxon>Hydrogenispora</taxon>
    </lineage>
</organism>
<dbReference type="InterPro" id="IPR019480">
    <property type="entry name" value="Dihydroorotate_DH_Fe-S-bd"/>
</dbReference>
<evidence type="ECO:0000313" key="4">
    <source>
        <dbReference type="EMBL" id="TCL63803.1"/>
    </source>
</evidence>
<evidence type="ECO:0000256" key="1">
    <source>
        <dbReference type="PIRSR" id="PIRSR006816-1"/>
    </source>
</evidence>
<proteinExistence type="predicted"/>
<dbReference type="InterPro" id="IPR012165">
    <property type="entry name" value="Cyt_c3_hydrogenase_gsu"/>
</dbReference>
<dbReference type="GO" id="GO:0016491">
    <property type="term" value="F:oxidoreductase activity"/>
    <property type="evidence" value="ECO:0007669"/>
    <property type="project" value="InterPro"/>
</dbReference>
<feature type="domain" description="FAD-binding FR-type" evidence="3">
    <location>
        <begin position="1"/>
        <end position="95"/>
    </location>
</feature>
<keyword evidence="1" id="KW-0285">Flavoprotein</keyword>
<dbReference type="SUPFAM" id="SSF52343">
    <property type="entry name" value="Ferredoxin reductase-like, C-terminal NADP-linked domain"/>
    <property type="match status" value="1"/>
</dbReference>
<dbReference type="InterPro" id="IPR017938">
    <property type="entry name" value="Riboflavin_synthase-like_b-brl"/>
</dbReference>
<dbReference type="GO" id="GO:0046872">
    <property type="term" value="F:metal ion binding"/>
    <property type="evidence" value="ECO:0007669"/>
    <property type="project" value="UniProtKB-KW"/>
</dbReference>
<feature type="binding site" evidence="2">
    <location>
        <position position="221"/>
    </location>
    <ligand>
        <name>[2Fe-2S] cluster</name>
        <dbReference type="ChEBI" id="CHEBI:190135"/>
    </ligand>
</feature>
<dbReference type="PIRSF" id="PIRSF006816">
    <property type="entry name" value="Cyc3_hyd_g"/>
    <property type="match status" value="1"/>
</dbReference>
<accession>A0A4R1RD84</accession>